<protein>
    <submittedName>
        <fullName evidence="1">Uncharacterized protein</fullName>
    </submittedName>
</protein>
<evidence type="ECO:0000313" key="2">
    <source>
        <dbReference type="Proteomes" id="UP000033163"/>
    </source>
</evidence>
<dbReference type="PATRIC" id="fig|1073571.4.peg.538"/>
<accession>A0A0E4H6R0</accession>
<organism evidence="1 2">
    <name type="scientific">Paenibacillus riograndensis SBR5</name>
    <dbReference type="NCBI Taxonomy" id="1073571"/>
    <lineage>
        <taxon>Bacteria</taxon>
        <taxon>Bacillati</taxon>
        <taxon>Bacillota</taxon>
        <taxon>Bacilli</taxon>
        <taxon>Bacillales</taxon>
        <taxon>Paenibacillaceae</taxon>
        <taxon>Paenibacillus</taxon>
        <taxon>Paenibacillus sonchi group</taxon>
    </lineage>
</organism>
<name>A0A0E4H6R0_9BACL</name>
<proteinExistence type="predicted"/>
<gene>
    <name evidence="1" type="ORF">PRIO_0531</name>
</gene>
<evidence type="ECO:0000313" key="1">
    <source>
        <dbReference type="EMBL" id="CQR51878.1"/>
    </source>
</evidence>
<sequence length="117" mass="13095">MVNNVCPNLSFWARGVHALNCYSPPGRFCSWIGTGMGPPCPADLLIGPWLAYGKSWYTCAAVAGNIHSRVRNWCSVPSRGFLVELVEQEIIRRKACIVSISCLESYRQERYKLLGET</sequence>
<dbReference type="EMBL" id="LN831776">
    <property type="protein sequence ID" value="CQR51878.1"/>
    <property type="molecule type" value="Genomic_DNA"/>
</dbReference>
<dbReference type="AlphaFoldDB" id="A0A0E4H6R0"/>
<dbReference type="KEGG" id="pri:PRIO_0531"/>
<dbReference type="Proteomes" id="UP000033163">
    <property type="component" value="Chromosome I"/>
</dbReference>
<dbReference type="HOGENOM" id="CLU_2082530_0_0_9"/>
<reference evidence="2" key="1">
    <citation type="submission" date="2015-03" db="EMBL/GenBank/DDBJ databases">
        <authorList>
            <person name="Wibberg D."/>
        </authorList>
    </citation>
    <scope>NUCLEOTIDE SEQUENCE [LARGE SCALE GENOMIC DNA]</scope>
</reference>